<dbReference type="Proteomes" id="UP000237889">
    <property type="component" value="Chromosome"/>
</dbReference>
<keyword evidence="1" id="KW-1133">Transmembrane helix</keyword>
<reference evidence="2 3" key="1">
    <citation type="submission" date="2018-03" db="EMBL/GenBank/DDBJ databases">
        <title>Genome sequencing of Phreatobacter sp.</title>
        <authorList>
            <person name="Kim S.-J."/>
            <person name="Heo J."/>
            <person name="Kwon S.-W."/>
        </authorList>
    </citation>
    <scope>NUCLEOTIDE SEQUENCE [LARGE SCALE GENOMIC DNA]</scope>
    <source>
        <strain evidence="2 3">S-12</strain>
    </source>
</reference>
<keyword evidence="1" id="KW-0472">Membrane</keyword>
<dbReference type="AlphaFoldDB" id="A0A2S0NCS6"/>
<name>A0A2S0NCS6_9HYPH</name>
<dbReference type="KEGG" id="phr:C6569_13440"/>
<evidence type="ECO:0000313" key="2">
    <source>
        <dbReference type="EMBL" id="AVO45994.1"/>
    </source>
</evidence>
<proteinExistence type="predicted"/>
<evidence type="ECO:0000313" key="3">
    <source>
        <dbReference type="Proteomes" id="UP000237889"/>
    </source>
</evidence>
<feature type="transmembrane region" description="Helical" evidence="1">
    <location>
        <begin position="21"/>
        <end position="42"/>
    </location>
</feature>
<organism evidence="2 3">
    <name type="scientific">Phreatobacter cathodiphilus</name>
    <dbReference type="NCBI Taxonomy" id="1868589"/>
    <lineage>
        <taxon>Bacteria</taxon>
        <taxon>Pseudomonadati</taxon>
        <taxon>Pseudomonadota</taxon>
        <taxon>Alphaproteobacteria</taxon>
        <taxon>Hyphomicrobiales</taxon>
        <taxon>Phreatobacteraceae</taxon>
        <taxon>Phreatobacter</taxon>
    </lineage>
</organism>
<feature type="transmembrane region" description="Helical" evidence="1">
    <location>
        <begin position="62"/>
        <end position="82"/>
    </location>
</feature>
<feature type="transmembrane region" description="Helical" evidence="1">
    <location>
        <begin position="210"/>
        <end position="232"/>
    </location>
</feature>
<protein>
    <recommendedName>
        <fullName evidence="4">TVP38/TMEM64 family membrane protein</fullName>
    </recommendedName>
</protein>
<evidence type="ECO:0008006" key="4">
    <source>
        <dbReference type="Google" id="ProtNLM"/>
    </source>
</evidence>
<evidence type="ECO:0000256" key="1">
    <source>
        <dbReference type="SAM" id="Phobius"/>
    </source>
</evidence>
<dbReference type="EMBL" id="CP027668">
    <property type="protein sequence ID" value="AVO45994.1"/>
    <property type="molecule type" value="Genomic_DNA"/>
</dbReference>
<feature type="transmembrane region" description="Helical" evidence="1">
    <location>
        <begin position="89"/>
        <end position="116"/>
    </location>
</feature>
<sequence>MIESQDVATRPQAMSASSPLRWLRIGALLGGYGLILVLGHFAGRWLQQHLGFDPMNLQDPTAQTVLVVGLVLFVVMLAVPFVPGIEVSLALFAIFGAAVAMPVYVATVAALVLSYAAGRCVPLDRLAAFFDYVGLRPASEMVRRLGAMTPQQRVGALAEIAPNRIARLLVDHRDLTLVAALNMPGNALIGGGGGIALVAGMSGMFRPDRYLLAVAIAALPIPLLMVAGGQFLK</sequence>
<accession>A0A2S0NCS6</accession>
<keyword evidence="1" id="KW-0812">Transmembrane</keyword>
<gene>
    <name evidence="2" type="ORF">C6569_13440</name>
</gene>
<feature type="transmembrane region" description="Helical" evidence="1">
    <location>
        <begin position="177"/>
        <end position="198"/>
    </location>
</feature>
<keyword evidence="3" id="KW-1185">Reference proteome</keyword>